<evidence type="ECO:0000313" key="6">
    <source>
        <dbReference type="EMBL" id="SLN62800.1"/>
    </source>
</evidence>
<evidence type="ECO:0000256" key="4">
    <source>
        <dbReference type="PROSITE-ProRule" id="PRU00433"/>
    </source>
</evidence>
<dbReference type="GO" id="GO:0046872">
    <property type="term" value="F:metal ion binding"/>
    <property type="evidence" value="ECO:0007669"/>
    <property type="project" value="UniProtKB-KW"/>
</dbReference>
<keyword evidence="1 4" id="KW-0349">Heme</keyword>
<gene>
    <name evidence="6" type="primary">adhB</name>
    <name evidence="6" type="ORF">ROJ8625_03164</name>
</gene>
<reference evidence="6 7" key="1">
    <citation type="submission" date="2017-03" db="EMBL/GenBank/DDBJ databases">
        <authorList>
            <person name="Afonso C.L."/>
            <person name="Miller P.J."/>
            <person name="Scott M.A."/>
            <person name="Spackman E."/>
            <person name="Goraichik I."/>
            <person name="Dimitrov K.M."/>
            <person name="Suarez D.L."/>
            <person name="Swayne D.E."/>
        </authorList>
    </citation>
    <scope>NUCLEOTIDE SEQUENCE [LARGE SCALE GENOMIC DNA]</scope>
    <source>
        <strain evidence="6 7">CECT 8625</strain>
    </source>
</reference>
<dbReference type="Gene3D" id="1.10.760.10">
    <property type="entry name" value="Cytochrome c-like domain"/>
    <property type="match status" value="2"/>
</dbReference>
<evidence type="ECO:0000259" key="5">
    <source>
        <dbReference type="PROSITE" id="PS51007"/>
    </source>
</evidence>
<name>A0A1X6ZW63_9RHOB</name>
<dbReference type="InterPro" id="IPR009056">
    <property type="entry name" value="Cyt_c-like_dom"/>
</dbReference>
<protein>
    <submittedName>
        <fullName evidence="6">Alcohol dehydrogenase cytochrome c subunit</fullName>
    </submittedName>
</protein>
<dbReference type="RefSeq" id="WP_085792856.1">
    <property type="nucleotide sequence ID" value="NZ_FWFK01000006.1"/>
</dbReference>
<dbReference type="PANTHER" id="PTHR35008:SF8">
    <property type="entry name" value="ALCOHOL DEHYDROGENASE CYTOCHROME C SUBUNIT"/>
    <property type="match status" value="1"/>
</dbReference>
<proteinExistence type="predicted"/>
<dbReference type="InterPro" id="IPR051459">
    <property type="entry name" value="Cytochrome_c-type_DH"/>
</dbReference>
<dbReference type="AlphaFoldDB" id="A0A1X6ZW63"/>
<organism evidence="6 7">
    <name type="scientific">Roseivivax jejudonensis</name>
    <dbReference type="NCBI Taxonomy" id="1529041"/>
    <lineage>
        <taxon>Bacteria</taxon>
        <taxon>Pseudomonadati</taxon>
        <taxon>Pseudomonadota</taxon>
        <taxon>Alphaproteobacteria</taxon>
        <taxon>Rhodobacterales</taxon>
        <taxon>Roseobacteraceae</taxon>
        <taxon>Roseivivax</taxon>
    </lineage>
</organism>
<accession>A0A1X6ZW63</accession>
<dbReference type="SUPFAM" id="SSF46626">
    <property type="entry name" value="Cytochrome c"/>
    <property type="match status" value="2"/>
</dbReference>
<evidence type="ECO:0000313" key="7">
    <source>
        <dbReference type="Proteomes" id="UP000193570"/>
    </source>
</evidence>
<evidence type="ECO:0000256" key="1">
    <source>
        <dbReference type="ARBA" id="ARBA00022617"/>
    </source>
</evidence>
<evidence type="ECO:0000256" key="3">
    <source>
        <dbReference type="ARBA" id="ARBA00023004"/>
    </source>
</evidence>
<feature type="domain" description="Cytochrome c" evidence="5">
    <location>
        <begin position="163"/>
        <end position="273"/>
    </location>
</feature>
<dbReference type="Proteomes" id="UP000193570">
    <property type="component" value="Unassembled WGS sequence"/>
</dbReference>
<dbReference type="EMBL" id="FWFK01000006">
    <property type="protein sequence ID" value="SLN62800.1"/>
    <property type="molecule type" value="Genomic_DNA"/>
</dbReference>
<dbReference type="GO" id="GO:0020037">
    <property type="term" value="F:heme binding"/>
    <property type="evidence" value="ECO:0007669"/>
    <property type="project" value="InterPro"/>
</dbReference>
<keyword evidence="7" id="KW-1185">Reference proteome</keyword>
<dbReference type="OrthoDB" id="9811281at2"/>
<dbReference type="InterPro" id="IPR036909">
    <property type="entry name" value="Cyt_c-like_dom_sf"/>
</dbReference>
<keyword evidence="3 4" id="KW-0408">Iron</keyword>
<dbReference type="GO" id="GO:0009055">
    <property type="term" value="F:electron transfer activity"/>
    <property type="evidence" value="ECO:0007669"/>
    <property type="project" value="InterPro"/>
</dbReference>
<dbReference type="PANTHER" id="PTHR35008">
    <property type="entry name" value="BLL4482 PROTEIN-RELATED"/>
    <property type="match status" value="1"/>
</dbReference>
<keyword evidence="2 4" id="KW-0479">Metal-binding</keyword>
<sequence length="278" mass="29663">MKTLSTLATGLAALGGIAAAETPEARGEYLVRGIMGCGNCHTPIGPEGFVMEQELGGRLVEDNDMFTAYAPNITPGSRIADWTDAKLARAIREGIRPDGTLIGPPMPYSAYRHISDDDLSAIVAFLRTVDPVDTEGPASEYRIELPPSYGPPVESVDAPPRGATEAYGEYLAMGLAHCMECHTPMTPRGPDYDARLGAGGFEFHGPWGISVASNITPHADGLDGYDDGEIKAMITEGIRPDGSAMLPPMPYPYLARMTDDDLEAIVRYLRALPALPNG</sequence>
<evidence type="ECO:0000256" key="2">
    <source>
        <dbReference type="ARBA" id="ARBA00022723"/>
    </source>
</evidence>
<feature type="domain" description="Cytochrome c" evidence="5">
    <location>
        <begin position="22"/>
        <end position="130"/>
    </location>
</feature>
<dbReference type="PROSITE" id="PS51007">
    <property type="entry name" value="CYTC"/>
    <property type="match status" value="2"/>
</dbReference>